<dbReference type="SUPFAM" id="SSF56112">
    <property type="entry name" value="Protein kinase-like (PK-like)"/>
    <property type="match status" value="1"/>
</dbReference>
<dbReference type="GO" id="GO:0007017">
    <property type="term" value="P:microtubule-based process"/>
    <property type="evidence" value="ECO:0007669"/>
    <property type="project" value="TreeGrafter"/>
</dbReference>
<keyword evidence="4" id="KW-0067">ATP-binding</keyword>
<dbReference type="PANTHER" id="PTHR43671">
    <property type="entry name" value="SERINE/THREONINE-PROTEIN KINASE NEK"/>
    <property type="match status" value="1"/>
</dbReference>
<evidence type="ECO:0000313" key="6">
    <source>
        <dbReference type="EMBL" id="KAG5585692.1"/>
    </source>
</evidence>
<evidence type="ECO:0000313" key="7">
    <source>
        <dbReference type="Proteomes" id="UP000824120"/>
    </source>
</evidence>
<accession>A0A9J5XEN8</accession>
<dbReference type="Proteomes" id="UP000824120">
    <property type="component" value="Chromosome 9"/>
</dbReference>
<keyword evidence="7" id="KW-1185">Reference proteome</keyword>
<feature type="domain" description="Protein kinase" evidence="5">
    <location>
        <begin position="1"/>
        <end position="182"/>
    </location>
</feature>
<reference evidence="6 7" key="1">
    <citation type="submission" date="2020-09" db="EMBL/GenBank/DDBJ databases">
        <title>De no assembly of potato wild relative species, Solanum commersonii.</title>
        <authorList>
            <person name="Cho K."/>
        </authorList>
    </citation>
    <scope>NUCLEOTIDE SEQUENCE [LARGE SCALE GENOMIC DNA]</scope>
    <source>
        <strain evidence="6">LZ3.2</strain>
        <tissue evidence="6">Leaf</tissue>
    </source>
</reference>
<name>A0A9J5XEN8_SOLCO</name>
<keyword evidence="1" id="KW-0808">Transferase</keyword>
<organism evidence="6 7">
    <name type="scientific">Solanum commersonii</name>
    <name type="common">Commerson's wild potato</name>
    <name type="synonym">Commerson's nightshade</name>
    <dbReference type="NCBI Taxonomy" id="4109"/>
    <lineage>
        <taxon>Eukaryota</taxon>
        <taxon>Viridiplantae</taxon>
        <taxon>Streptophyta</taxon>
        <taxon>Embryophyta</taxon>
        <taxon>Tracheophyta</taxon>
        <taxon>Spermatophyta</taxon>
        <taxon>Magnoliopsida</taxon>
        <taxon>eudicotyledons</taxon>
        <taxon>Gunneridae</taxon>
        <taxon>Pentapetalae</taxon>
        <taxon>asterids</taxon>
        <taxon>lamiids</taxon>
        <taxon>Solanales</taxon>
        <taxon>Solanaceae</taxon>
        <taxon>Solanoideae</taxon>
        <taxon>Solaneae</taxon>
        <taxon>Solanum</taxon>
    </lineage>
</organism>
<dbReference type="EMBL" id="JACXVP010000009">
    <property type="protein sequence ID" value="KAG5585692.1"/>
    <property type="molecule type" value="Genomic_DNA"/>
</dbReference>
<evidence type="ECO:0000259" key="5">
    <source>
        <dbReference type="PROSITE" id="PS50011"/>
    </source>
</evidence>
<dbReference type="GO" id="GO:0005524">
    <property type="term" value="F:ATP binding"/>
    <property type="evidence" value="ECO:0007669"/>
    <property type="project" value="UniProtKB-KW"/>
</dbReference>
<dbReference type="PANTHER" id="PTHR43671:SF63">
    <property type="entry name" value="SERINE_THREONINE-PROTEIN KINASE NEK6 ISOFORM X1"/>
    <property type="match status" value="1"/>
</dbReference>
<evidence type="ECO:0000256" key="1">
    <source>
        <dbReference type="ARBA" id="ARBA00022679"/>
    </source>
</evidence>
<dbReference type="GO" id="GO:0055028">
    <property type="term" value="C:cortical microtubule"/>
    <property type="evidence" value="ECO:0007669"/>
    <property type="project" value="TreeGrafter"/>
</dbReference>
<keyword evidence="2" id="KW-0547">Nucleotide-binding</keyword>
<proteinExistence type="predicted"/>
<protein>
    <recommendedName>
        <fullName evidence="5">Protein kinase domain-containing protein</fullName>
    </recommendedName>
</protein>
<gene>
    <name evidence="6" type="ORF">H5410_046126</name>
</gene>
<keyword evidence="3" id="KW-0418">Kinase</keyword>
<sequence length="182" mass="21034">MVYQMDAIAKLINPYIVEYKDAGVEKVLCYSVCRTGFGTKMIIMAKIIRKSRGGLFPEEKLCKWLTQLLLAVDYLHLNRVLHRDVNLSNIFVTKHNDIRPGKNDNQVILDSQTFSIDMVLLPRPLYEITISTLDKPTLLFRTHFQIIQLRKACSHPYRFGGIELEPYEEGEHLVQVNISNLI</sequence>
<dbReference type="OrthoDB" id="248923at2759"/>
<dbReference type="AlphaFoldDB" id="A0A9J5XEN8"/>
<evidence type="ECO:0000256" key="3">
    <source>
        <dbReference type="ARBA" id="ARBA00022777"/>
    </source>
</evidence>
<dbReference type="GO" id="GO:0004674">
    <property type="term" value="F:protein serine/threonine kinase activity"/>
    <property type="evidence" value="ECO:0007669"/>
    <property type="project" value="TreeGrafter"/>
</dbReference>
<dbReference type="InterPro" id="IPR011009">
    <property type="entry name" value="Kinase-like_dom_sf"/>
</dbReference>
<dbReference type="Gene3D" id="3.30.200.20">
    <property type="entry name" value="Phosphorylase Kinase, domain 1"/>
    <property type="match status" value="1"/>
</dbReference>
<evidence type="ECO:0000256" key="2">
    <source>
        <dbReference type="ARBA" id="ARBA00022741"/>
    </source>
</evidence>
<dbReference type="Gene3D" id="1.10.510.10">
    <property type="entry name" value="Transferase(Phosphotransferase) domain 1"/>
    <property type="match status" value="1"/>
</dbReference>
<comment type="caution">
    <text evidence="6">The sequence shown here is derived from an EMBL/GenBank/DDBJ whole genome shotgun (WGS) entry which is preliminary data.</text>
</comment>
<dbReference type="InterPro" id="IPR000719">
    <property type="entry name" value="Prot_kinase_dom"/>
</dbReference>
<dbReference type="Pfam" id="PF00069">
    <property type="entry name" value="Pkinase"/>
    <property type="match status" value="1"/>
</dbReference>
<dbReference type="InterPro" id="IPR050660">
    <property type="entry name" value="NEK_Ser/Thr_kinase"/>
</dbReference>
<dbReference type="PROSITE" id="PS50011">
    <property type="entry name" value="PROTEIN_KINASE_DOM"/>
    <property type="match status" value="1"/>
</dbReference>
<evidence type="ECO:0000256" key="4">
    <source>
        <dbReference type="ARBA" id="ARBA00022840"/>
    </source>
</evidence>